<evidence type="ECO:0000313" key="13">
    <source>
        <dbReference type="Proteomes" id="UP000517916"/>
    </source>
</evidence>
<organism evidence="12 13">
    <name type="scientific">Kutzneria viridogrisea</name>
    <dbReference type="NCBI Taxonomy" id="47990"/>
    <lineage>
        <taxon>Bacteria</taxon>
        <taxon>Bacillati</taxon>
        <taxon>Actinomycetota</taxon>
        <taxon>Actinomycetes</taxon>
        <taxon>Pseudonocardiales</taxon>
        <taxon>Pseudonocardiaceae</taxon>
        <taxon>Kutzneria</taxon>
    </lineage>
</organism>
<feature type="domain" description="Signal transduction histidine kinase subgroup 3 dimerisation and phosphoacceptor" evidence="11">
    <location>
        <begin position="212"/>
        <end position="277"/>
    </location>
</feature>
<feature type="transmembrane region" description="Helical" evidence="9">
    <location>
        <begin position="104"/>
        <end position="129"/>
    </location>
</feature>
<dbReference type="PANTHER" id="PTHR24421:SF10">
    <property type="entry name" value="NITRATE_NITRITE SENSOR PROTEIN NARQ"/>
    <property type="match status" value="1"/>
</dbReference>
<comment type="caution">
    <text evidence="12">The sequence shown here is derived from an EMBL/GenBank/DDBJ whole genome shotgun (WGS) entry which is preliminary data.</text>
</comment>
<keyword evidence="9" id="KW-0472">Membrane</keyword>
<proteinExistence type="predicted"/>
<comment type="catalytic activity">
    <reaction evidence="1">
        <text>ATP + protein L-histidine = ADP + protein N-phospho-L-histidine.</text>
        <dbReference type="EC" id="2.7.13.3"/>
    </reaction>
</comment>
<keyword evidence="9" id="KW-1133">Transmembrane helix</keyword>
<dbReference type="Gene3D" id="3.30.565.10">
    <property type="entry name" value="Histidine kinase-like ATPase, C-terminal domain"/>
    <property type="match status" value="1"/>
</dbReference>
<dbReference type="InterPro" id="IPR003594">
    <property type="entry name" value="HATPase_dom"/>
</dbReference>
<evidence type="ECO:0000256" key="3">
    <source>
        <dbReference type="ARBA" id="ARBA00022553"/>
    </source>
</evidence>
<feature type="transmembrane region" description="Helical" evidence="9">
    <location>
        <begin position="168"/>
        <end position="186"/>
    </location>
</feature>
<evidence type="ECO:0000256" key="6">
    <source>
        <dbReference type="ARBA" id="ARBA00022777"/>
    </source>
</evidence>
<feature type="transmembrane region" description="Helical" evidence="9">
    <location>
        <begin position="47"/>
        <end position="67"/>
    </location>
</feature>
<evidence type="ECO:0000256" key="1">
    <source>
        <dbReference type="ARBA" id="ARBA00000085"/>
    </source>
</evidence>
<gene>
    <name evidence="12" type="ORF">BC739_002661</name>
</gene>
<evidence type="ECO:0000256" key="8">
    <source>
        <dbReference type="ARBA" id="ARBA00023012"/>
    </source>
</evidence>
<evidence type="ECO:0000259" key="11">
    <source>
        <dbReference type="Pfam" id="PF07730"/>
    </source>
</evidence>
<dbReference type="RefSeq" id="WP_025360146.1">
    <property type="nucleotide sequence ID" value="NZ_BAAABQ010000084.1"/>
</dbReference>
<keyword evidence="3" id="KW-0597">Phosphoprotein</keyword>
<evidence type="ECO:0000256" key="9">
    <source>
        <dbReference type="SAM" id="Phobius"/>
    </source>
</evidence>
<keyword evidence="6 12" id="KW-0418">Kinase</keyword>
<reference evidence="12 13" key="1">
    <citation type="submission" date="2020-08" db="EMBL/GenBank/DDBJ databases">
        <title>Genomic Encyclopedia of Archaeal and Bacterial Type Strains, Phase II (KMG-II): from individual species to whole genera.</title>
        <authorList>
            <person name="Goeker M."/>
        </authorList>
    </citation>
    <scope>NUCLEOTIDE SEQUENCE [LARGE SCALE GENOMIC DNA]</scope>
    <source>
        <strain evidence="12 13">DSM 43850</strain>
    </source>
</reference>
<sequence>MEKVEVQDWLDKGLDAVRVVVWTGVEGDQADRDRMKLTVPQLSQRQLLFLGAAAAMAGMLGIAAFGLNGFFRAATQLGAMFCLLAAAIYTGFVARQQPLMAWRICSLLVLVGTVVGGDAELLLWLVYMYVLAFVAYLHKPWIVGATGVLSGVVLLFSMTLLGRNSPTGVLFAIVLPIVVGTLAGSLNRTRRELALHQRASAQSDADRARLEERARIAREMHDIVAHHMSMIVVRCETARYRLADVPEPCVEEFTGIGEAARSAMTDMQRLLGVLRGADQAPDMAPQPGLTELTELVDSARGAGVDVALEVSVDGEVPAAVGLTAYRVVQEGLTNAGKHAPGAPVSVEVRREGTVLTVTVRNGISPRPVAEQQTGGHGLVGITERVKLHGGVVHSGPTEDGGFVLRATILLEVPK</sequence>
<dbReference type="GO" id="GO:0016301">
    <property type="term" value="F:kinase activity"/>
    <property type="evidence" value="ECO:0007669"/>
    <property type="project" value="UniProtKB-KW"/>
</dbReference>
<dbReference type="PANTHER" id="PTHR24421">
    <property type="entry name" value="NITRATE/NITRITE SENSOR PROTEIN NARX-RELATED"/>
    <property type="match status" value="1"/>
</dbReference>
<dbReference type="Pfam" id="PF07730">
    <property type="entry name" value="HisKA_3"/>
    <property type="match status" value="1"/>
</dbReference>
<feature type="transmembrane region" description="Helical" evidence="9">
    <location>
        <begin position="73"/>
        <end position="92"/>
    </location>
</feature>
<accession>A0ABR6BFM9</accession>
<dbReference type="EC" id="2.7.13.3" evidence="2"/>
<keyword evidence="8" id="KW-0902">Two-component regulatory system</keyword>
<dbReference type="InterPro" id="IPR036890">
    <property type="entry name" value="HATPase_C_sf"/>
</dbReference>
<keyword evidence="9" id="KW-0812">Transmembrane</keyword>
<keyword evidence="4" id="KW-0808">Transferase</keyword>
<evidence type="ECO:0000256" key="7">
    <source>
        <dbReference type="ARBA" id="ARBA00022840"/>
    </source>
</evidence>
<dbReference type="Proteomes" id="UP000517916">
    <property type="component" value="Unassembled WGS sequence"/>
</dbReference>
<name>A0ABR6BFM9_9PSEU</name>
<keyword evidence="5" id="KW-0547">Nucleotide-binding</keyword>
<dbReference type="Gene3D" id="1.20.5.1930">
    <property type="match status" value="1"/>
</dbReference>
<feature type="domain" description="Histidine kinase/HSP90-like ATPase" evidence="10">
    <location>
        <begin position="323"/>
        <end position="409"/>
    </location>
</feature>
<feature type="transmembrane region" description="Helical" evidence="9">
    <location>
        <begin position="141"/>
        <end position="161"/>
    </location>
</feature>
<evidence type="ECO:0000256" key="4">
    <source>
        <dbReference type="ARBA" id="ARBA00022679"/>
    </source>
</evidence>
<keyword evidence="13" id="KW-1185">Reference proteome</keyword>
<dbReference type="CDD" id="cd16917">
    <property type="entry name" value="HATPase_UhpB-NarQ-NarX-like"/>
    <property type="match status" value="1"/>
</dbReference>
<evidence type="ECO:0000256" key="5">
    <source>
        <dbReference type="ARBA" id="ARBA00022741"/>
    </source>
</evidence>
<evidence type="ECO:0000259" key="10">
    <source>
        <dbReference type="Pfam" id="PF02518"/>
    </source>
</evidence>
<dbReference type="InterPro" id="IPR050482">
    <property type="entry name" value="Sensor_HK_TwoCompSys"/>
</dbReference>
<dbReference type="SUPFAM" id="SSF55874">
    <property type="entry name" value="ATPase domain of HSP90 chaperone/DNA topoisomerase II/histidine kinase"/>
    <property type="match status" value="1"/>
</dbReference>
<protein>
    <recommendedName>
        <fullName evidence="2">histidine kinase</fullName>
        <ecNumber evidence="2">2.7.13.3</ecNumber>
    </recommendedName>
</protein>
<evidence type="ECO:0000313" key="12">
    <source>
        <dbReference type="EMBL" id="MBA8925462.1"/>
    </source>
</evidence>
<evidence type="ECO:0000256" key="2">
    <source>
        <dbReference type="ARBA" id="ARBA00012438"/>
    </source>
</evidence>
<dbReference type="EMBL" id="JACJID010000002">
    <property type="protein sequence ID" value="MBA8925462.1"/>
    <property type="molecule type" value="Genomic_DNA"/>
</dbReference>
<keyword evidence="7" id="KW-0067">ATP-binding</keyword>
<dbReference type="InterPro" id="IPR011712">
    <property type="entry name" value="Sig_transdc_His_kin_sub3_dim/P"/>
</dbReference>
<dbReference type="Pfam" id="PF02518">
    <property type="entry name" value="HATPase_c"/>
    <property type="match status" value="1"/>
</dbReference>